<dbReference type="PANTHER" id="PTHR12581:SF0">
    <property type="entry name" value="KRR1 SMALL SUBUNIT PROCESSOME COMPONENT HOMOLOG"/>
    <property type="match status" value="1"/>
</dbReference>
<evidence type="ECO:0000313" key="1">
    <source>
        <dbReference type="EMBL" id="KAK9935081.1"/>
    </source>
</evidence>
<keyword evidence="2" id="KW-1185">Reference proteome</keyword>
<name>A0AAW1XFW7_RUBAR</name>
<gene>
    <name evidence="1" type="ORF">M0R45_022196</name>
</gene>
<accession>A0AAW1XFW7</accession>
<dbReference type="EMBL" id="JBEDUW010000004">
    <property type="protein sequence ID" value="KAK9935081.1"/>
    <property type="molecule type" value="Genomic_DNA"/>
</dbReference>
<dbReference type="PANTHER" id="PTHR12581">
    <property type="entry name" value="HIV-1 REV BINDING PROTEIN 2, 3"/>
    <property type="match status" value="1"/>
</dbReference>
<dbReference type="GO" id="GO:0032040">
    <property type="term" value="C:small-subunit processome"/>
    <property type="evidence" value="ECO:0007669"/>
    <property type="project" value="TreeGrafter"/>
</dbReference>
<dbReference type="Proteomes" id="UP001457282">
    <property type="component" value="Unassembled WGS sequence"/>
</dbReference>
<dbReference type="Gene3D" id="3.30.1370.10">
    <property type="entry name" value="K Homology domain, type 1"/>
    <property type="match status" value="1"/>
</dbReference>
<evidence type="ECO:0000313" key="2">
    <source>
        <dbReference type="Proteomes" id="UP001457282"/>
    </source>
</evidence>
<dbReference type="InterPro" id="IPR024166">
    <property type="entry name" value="rRNA_assembly_KRR1"/>
</dbReference>
<reference evidence="1 2" key="1">
    <citation type="journal article" date="2023" name="G3 (Bethesda)">
        <title>A chromosome-length genome assembly and annotation of blackberry (Rubus argutus, cv. 'Hillquist').</title>
        <authorList>
            <person name="Bruna T."/>
            <person name="Aryal R."/>
            <person name="Dudchenko O."/>
            <person name="Sargent D.J."/>
            <person name="Mead D."/>
            <person name="Buti M."/>
            <person name="Cavallini A."/>
            <person name="Hytonen T."/>
            <person name="Andres J."/>
            <person name="Pham M."/>
            <person name="Weisz D."/>
            <person name="Mascagni F."/>
            <person name="Usai G."/>
            <person name="Natali L."/>
            <person name="Bassil N."/>
            <person name="Fernandez G.E."/>
            <person name="Lomsadze A."/>
            <person name="Armour M."/>
            <person name="Olukolu B."/>
            <person name="Poorten T."/>
            <person name="Britton C."/>
            <person name="Davik J."/>
            <person name="Ashrafi H."/>
            <person name="Aiden E.L."/>
            <person name="Borodovsky M."/>
            <person name="Worthington M."/>
        </authorList>
    </citation>
    <scope>NUCLEOTIDE SEQUENCE [LARGE SCALE GENOMIC DNA]</scope>
    <source>
        <strain evidence="1">PI 553951</strain>
    </source>
</reference>
<dbReference type="GO" id="GO:0003723">
    <property type="term" value="F:RNA binding"/>
    <property type="evidence" value="ECO:0007669"/>
    <property type="project" value="InterPro"/>
</dbReference>
<sequence length="199" mass="22465">MTAVIEANDPKAMMDNKEEEGFTYYYMAFLLKSRASELEKAWPELQPSLEKCGVSSCTLNPTESLMTASITRRTTQPSDSDNFNYKAHRLLDLLATTNVPPSLAIELALNDKITYDLIKIGLQEDGFAWEYGINQKRFIERRDCFEKHYLEALEFATGCDLYLGANTLTAVATTSGWSVSQGLLVVRNIVEQRIRYGPD</sequence>
<dbReference type="AlphaFoldDB" id="A0AAW1XFW7"/>
<proteinExistence type="predicted"/>
<dbReference type="InterPro" id="IPR036612">
    <property type="entry name" value="KH_dom_type_1_sf"/>
</dbReference>
<organism evidence="1 2">
    <name type="scientific">Rubus argutus</name>
    <name type="common">Southern blackberry</name>
    <dbReference type="NCBI Taxonomy" id="59490"/>
    <lineage>
        <taxon>Eukaryota</taxon>
        <taxon>Viridiplantae</taxon>
        <taxon>Streptophyta</taxon>
        <taxon>Embryophyta</taxon>
        <taxon>Tracheophyta</taxon>
        <taxon>Spermatophyta</taxon>
        <taxon>Magnoliopsida</taxon>
        <taxon>eudicotyledons</taxon>
        <taxon>Gunneridae</taxon>
        <taxon>Pentapetalae</taxon>
        <taxon>rosids</taxon>
        <taxon>fabids</taxon>
        <taxon>Rosales</taxon>
        <taxon>Rosaceae</taxon>
        <taxon>Rosoideae</taxon>
        <taxon>Rosoideae incertae sedis</taxon>
        <taxon>Rubus</taxon>
    </lineage>
</organism>
<comment type="caution">
    <text evidence="1">The sequence shown here is derived from an EMBL/GenBank/DDBJ whole genome shotgun (WGS) entry which is preliminary data.</text>
</comment>
<protein>
    <submittedName>
        <fullName evidence="1">Uncharacterized protein</fullName>
    </submittedName>
</protein>